<dbReference type="Gramene" id="ORUFI02G38920.1">
    <property type="protein sequence ID" value="ORUFI02G38920.1"/>
    <property type="gene ID" value="ORUFI02G38920"/>
</dbReference>
<evidence type="ECO:0000313" key="2">
    <source>
        <dbReference type="EnsemblPlants" id="ORUFI02G38920.1"/>
    </source>
</evidence>
<dbReference type="AlphaFoldDB" id="A0A0E0NMV7"/>
<reference evidence="2" key="2">
    <citation type="submission" date="2015-06" db="UniProtKB">
        <authorList>
            <consortium name="EnsemblPlants"/>
        </authorList>
    </citation>
    <scope>IDENTIFICATION</scope>
</reference>
<evidence type="ECO:0000313" key="3">
    <source>
        <dbReference type="Proteomes" id="UP000008022"/>
    </source>
</evidence>
<evidence type="ECO:0008006" key="4">
    <source>
        <dbReference type="Google" id="ProtNLM"/>
    </source>
</evidence>
<dbReference type="EnsemblPlants" id="ORUFI02G38920.1">
    <property type="protein sequence ID" value="ORUFI02G38920.1"/>
    <property type="gene ID" value="ORUFI02G38920"/>
</dbReference>
<reference evidence="3" key="1">
    <citation type="submission" date="2013-06" db="EMBL/GenBank/DDBJ databases">
        <authorList>
            <person name="Zhao Q."/>
        </authorList>
    </citation>
    <scope>NUCLEOTIDE SEQUENCE</scope>
    <source>
        <strain evidence="3">cv. W1943</strain>
    </source>
</reference>
<name>A0A0E0NMV7_ORYRU</name>
<protein>
    <recommendedName>
        <fullName evidence="4">DUF834 domain-containing protein</fullName>
    </recommendedName>
</protein>
<dbReference type="Proteomes" id="UP000008022">
    <property type="component" value="Unassembled WGS sequence"/>
</dbReference>
<evidence type="ECO:0000256" key="1">
    <source>
        <dbReference type="SAM" id="MobiDB-lite"/>
    </source>
</evidence>
<keyword evidence="3" id="KW-1185">Reference proteome</keyword>
<feature type="region of interest" description="Disordered" evidence="1">
    <location>
        <begin position="1"/>
        <end position="24"/>
    </location>
</feature>
<proteinExistence type="predicted"/>
<sequence length="84" mass="9474">MREKNKNKCSLHLPPMEKREEGHGGWGAREFRANLWRGRVGLRIDGGKYHRWLVPTPGTQSKAVWTEVVTSGSTSEERAATAVE</sequence>
<accession>A0A0E0NMV7</accession>
<organism evidence="2 3">
    <name type="scientific">Oryza rufipogon</name>
    <name type="common">Brownbeard rice</name>
    <name type="synonym">Asian wild rice</name>
    <dbReference type="NCBI Taxonomy" id="4529"/>
    <lineage>
        <taxon>Eukaryota</taxon>
        <taxon>Viridiplantae</taxon>
        <taxon>Streptophyta</taxon>
        <taxon>Embryophyta</taxon>
        <taxon>Tracheophyta</taxon>
        <taxon>Spermatophyta</taxon>
        <taxon>Magnoliopsida</taxon>
        <taxon>Liliopsida</taxon>
        <taxon>Poales</taxon>
        <taxon>Poaceae</taxon>
        <taxon>BOP clade</taxon>
        <taxon>Oryzoideae</taxon>
        <taxon>Oryzeae</taxon>
        <taxon>Oryzinae</taxon>
        <taxon>Oryza</taxon>
    </lineage>
</organism>
<dbReference type="HOGENOM" id="CLU_2531422_0_0_1"/>